<reference evidence="16" key="2">
    <citation type="submission" date="2025-08" db="UniProtKB">
        <authorList>
            <consortium name="Ensembl"/>
        </authorList>
    </citation>
    <scope>IDENTIFICATION</scope>
    <source>
        <strain evidence="16">Brown Norway</strain>
    </source>
</reference>
<evidence type="ECO:0000256" key="13">
    <source>
        <dbReference type="ARBA" id="ARBA00069284"/>
    </source>
</evidence>
<dbReference type="OrthoDB" id="8749569at2759"/>
<dbReference type="Pfam" id="PF00096">
    <property type="entry name" value="zf-C2H2"/>
    <property type="match status" value="5"/>
</dbReference>
<dbReference type="FunCoup" id="D4A024">
    <property type="interactions" value="103"/>
</dbReference>
<dbReference type="GO" id="GO:0045879">
    <property type="term" value="P:negative regulation of smoothened signaling pathway"/>
    <property type="evidence" value="ECO:0000266"/>
    <property type="project" value="RGD"/>
</dbReference>
<feature type="region of interest" description="Disordered" evidence="14">
    <location>
        <begin position="536"/>
        <end position="622"/>
    </location>
</feature>
<dbReference type="GO" id="GO:0000981">
    <property type="term" value="F:DNA-binding transcription factor activity, RNA polymerase II-specific"/>
    <property type="evidence" value="ECO:0000318"/>
    <property type="project" value="GO_Central"/>
</dbReference>
<dbReference type="GeneTree" id="ENSGT00940000159356"/>
<dbReference type="InParanoid" id="D4A024"/>
<dbReference type="RGD" id="1310232">
    <property type="gene designation" value="Sall3"/>
</dbReference>
<organism evidence="16 17">
    <name type="scientific">Rattus norvegicus</name>
    <name type="common">Rat</name>
    <dbReference type="NCBI Taxonomy" id="10116"/>
    <lineage>
        <taxon>Eukaryota</taxon>
        <taxon>Metazoa</taxon>
        <taxon>Chordata</taxon>
        <taxon>Craniata</taxon>
        <taxon>Vertebrata</taxon>
        <taxon>Euteleostomi</taxon>
        <taxon>Mammalia</taxon>
        <taxon>Eutheria</taxon>
        <taxon>Euarchontoglires</taxon>
        <taxon>Glires</taxon>
        <taxon>Rodentia</taxon>
        <taxon>Myomorpha</taxon>
        <taxon>Muroidea</taxon>
        <taxon>Muridae</taxon>
        <taxon>Murinae</taxon>
        <taxon>Rattus</taxon>
    </lineage>
</organism>
<keyword evidence="6" id="KW-0862">Zinc</keyword>
<feature type="region of interest" description="Disordered" evidence="14">
    <location>
        <begin position="809"/>
        <end position="848"/>
    </location>
</feature>
<feature type="compositionally biased region" description="Low complexity" evidence="14">
    <location>
        <begin position="904"/>
        <end position="925"/>
    </location>
</feature>
<dbReference type="FunFam" id="3.30.160.60:FF:000260">
    <property type="entry name" value="Spalt-like transcription factor 1"/>
    <property type="match status" value="1"/>
</dbReference>
<comment type="subcellular location">
    <subcellularLocation>
        <location evidence="1">Nucleus</location>
    </subcellularLocation>
</comment>
<feature type="region of interest" description="Disordered" evidence="14">
    <location>
        <begin position="239"/>
        <end position="369"/>
    </location>
</feature>
<feature type="compositionally biased region" description="Polar residues" evidence="14">
    <location>
        <begin position="571"/>
        <end position="585"/>
    </location>
</feature>
<proteinExistence type="inferred from homology"/>
<feature type="compositionally biased region" description="Pro residues" evidence="14">
    <location>
        <begin position="88"/>
        <end position="100"/>
    </location>
</feature>
<feature type="compositionally biased region" description="Low complexity" evidence="14">
    <location>
        <begin position="552"/>
        <end position="570"/>
    </location>
</feature>
<evidence type="ECO:0000256" key="4">
    <source>
        <dbReference type="ARBA" id="ARBA00022737"/>
    </source>
</evidence>
<dbReference type="SMART" id="SM00355">
    <property type="entry name" value="ZnF_C2H2"/>
    <property type="match status" value="9"/>
</dbReference>
<evidence type="ECO:0000256" key="7">
    <source>
        <dbReference type="ARBA" id="ARBA00023015"/>
    </source>
</evidence>
<dbReference type="PROSITE" id="PS50157">
    <property type="entry name" value="ZINC_FINGER_C2H2_2"/>
    <property type="match status" value="8"/>
</dbReference>
<name>D4A024_RAT</name>
<feature type="domain" description="C2H2-type" evidence="15">
    <location>
        <begin position="1163"/>
        <end position="1190"/>
    </location>
</feature>
<evidence type="ECO:0000256" key="5">
    <source>
        <dbReference type="ARBA" id="ARBA00022771"/>
    </source>
</evidence>
<dbReference type="eggNOG" id="KOG1074">
    <property type="taxonomic scope" value="Eukaryota"/>
</dbReference>
<dbReference type="AlphaFoldDB" id="D4A024"/>
<evidence type="ECO:0000256" key="9">
    <source>
        <dbReference type="ARBA" id="ARBA00023163"/>
    </source>
</evidence>
<feature type="domain" description="C2H2-type" evidence="15">
    <location>
        <begin position="457"/>
        <end position="484"/>
    </location>
</feature>
<keyword evidence="7" id="KW-0805">Transcription regulation</keyword>
<evidence type="ECO:0000256" key="14">
    <source>
        <dbReference type="SAM" id="MobiDB-lite"/>
    </source>
</evidence>
<dbReference type="FunFam" id="3.30.160.60:FF:002951">
    <property type="entry name" value="Sal-like protein 3"/>
    <property type="match status" value="1"/>
</dbReference>
<dbReference type="InterPro" id="IPR036236">
    <property type="entry name" value="Znf_C2H2_sf"/>
</dbReference>
<feature type="domain" description="C2H2-type" evidence="15">
    <location>
        <begin position="429"/>
        <end position="456"/>
    </location>
</feature>
<evidence type="ECO:0000256" key="1">
    <source>
        <dbReference type="ARBA" id="ARBA00004123"/>
    </source>
</evidence>
<dbReference type="OMA" id="LPCANAR"/>
<sequence>MSRRKQAKPQHLKSDEELPPQDGASEHGVPGDGAEDADSSSESRSGSEETSVCEKCCAEFFKWADFLQHKKTCTKNPLVLIVHDDEPAPPSEDFPEPSPASSPSDRTESEVAEEVAPPEGSEVKAVAKEVEPMDVEASADQGPPGPSVPPPPPALPPQPEPAAFSMPSTNVTLETLLSTKVAVAQFSQGARAGGTTGAGGSVGAVAIPMILEQLVALQQQQIHQLQLIEQIRSQVALMSRQPGPPLKPSASAPGAASVQLPGLTPHASLQLSAGPATASAGSGSTLSAAFDGPQHLSQPQPASGTSTPCSTSAGPTDSGAHPACSTGPAPGAVAAASSTVGNTVQPQNASTPPALGPGPLLSSASSLPSPLLPQTSSSSVIFPNPLVSIAATANALDPLSALMKHRKGKPPNVSVFEPKASAEDPFFKHKCRFCAKVFGSDSALQIHLRSHTGERPFKCNICGNRFSTKGNLKVHFQRHKEKYPHIQMNPYPVPEYLDNVPTCSGIPYGMSLPPEKPVTTWLDSKPVLPTVPTSVGLQLPPTVPGTHNYTDSPSITPISRSPQRPSPASSECTSLSPGLNNTESGITVRPESPQPLLGGPPLTKAEPVSLPCTSTRTGDAPVVGGQVSGLPTPAATTVTDSACTSLGSPGLPAVSDQFKAQFPFGGLLDSMQTSETSKLQQLVENIDKKMTDPNQCVICHRVLSCQSALKMHYRTHTGERPFKCKICGRAFTTKGNLKTHFGVHRAKPPLRVQHSCPICQKKFTNAVVLQQHIRMHMGGQIPNTPLPEGLQEAMDAELPFDEKNAETLSSFDDDVDENSMEEDSELKDTASDSSKPLLSYSGSCPPSPPSVISSIAALENQMKMIDSVMNCQQLASLKSVENGSGESDRLSNDSSSAVGDLESRSAGSPALSESSSSQALSPAHSNGESFRSKSPGLSHQEDPQEIPLKTERLDSPPPGPGNGGALDLTAGHPGRPLIKEEAPFSLLFLSRERGKCASTVCGVCGKPFACKSALEIHYRSHTKERPFVCTVCRRGCSTMGNLKQHLLTHKLKELPSQVFDPNFTLGPSHSTPSLASSPAPTMIKMEVNGHSKAIALGEGPALPAGVQVPTGPQTVMSPGLAPMLAPPPRRTPKQHNCQSCGKTFSSASALQIHERTHTGEKPFGCTICGRAFTTKGNLKVHMGTHMWNNAPARRGRRLSVENPMALLGGDALKFSEMFQKDLAARAMNVDPSFWNQYAAAITNGLAMKNNEISVIQNGGIPQLPVSLGGGAIPPLGAMAGGVDKTRTGSSPPIVSLDKASPETGASRPFTRFIEDNKEIGIN</sequence>
<feature type="region of interest" description="Disordered" evidence="14">
    <location>
        <begin position="1286"/>
        <end position="1307"/>
    </location>
</feature>
<dbReference type="GO" id="GO:0003677">
    <property type="term" value="F:DNA binding"/>
    <property type="evidence" value="ECO:0007669"/>
    <property type="project" value="UniProtKB-KW"/>
</dbReference>
<dbReference type="InterPro" id="IPR051565">
    <property type="entry name" value="Sal_C2H2-zinc-finger"/>
</dbReference>
<feature type="domain" description="C2H2-type" evidence="15">
    <location>
        <begin position="1135"/>
        <end position="1162"/>
    </location>
</feature>
<keyword evidence="2" id="KW-0597">Phosphoprotein</keyword>
<dbReference type="GO" id="GO:0008270">
    <property type="term" value="F:zinc ion binding"/>
    <property type="evidence" value="ECO:0007669"/>
    <property type="project" value="UniProtKB-KW"/>
</dbReference>
<dbReference type="HOGENOM" id="CLU_005740_0_0_1"/>
<feature type="compositionally biased region" description="Low complexity" evidence="14">
    <location>
        <begin position="271"/>
        <end position="289"/>
    </location>
</feature>
<keyword evidence="17" id="KW-1185">Reference proteome</keyword>
<comment type="function">
    <text evidence="11">Probable transcription factor.</text>
</comment>
<feature type="compositionally biased region" description="Basic residues" evidence="14">
    <location>
        <begin position="1"/>
        <end position="11"/>
    </location>
</feature>
<reference evidence="16" key="3">
    <citation type="submission" date="2025-09" db="UniProtKB">
        <authorList>
            <consortium name="Ensembl"/>
        </authorList>
    </citation>
    <scope>IDENTIFICATION</scope>
    <source>
        <strain evidence="16">Brown Norway</strain>
    </source>
</reference>
<dbReference type="FunFam" id="3.30.160.60:FF:000215">
    <property type="entry name" value="Spalt-like transcription factor 3"/>
    <property type="match status" value="1"/>
</dbReference>
<keyword evidence="3" id="KW-0479">Metal-binding</keyword>
<dbReference type="FunFam" id="3.30.160.60:FF:000341">
    <property type="entry name" value="Spalt-like transcription factor 1"/>
    <property type="match status" value="1"/>
</dbReference>
<dbReference type="PANTHER" id="PTHR23233:SF46">
    <property type="entry name" value="SAL-LIKE PROTEIN 3"/>
    <property type="match status" value="1"/>
</dbReference>
<keyword evidence="5" id="KW-0863">Zinc-finger</keyword>
<dbReference type="InterPro" id="IPR013087">
    <property type="entry name" value="Znf_C2H2_type"/>
</dbReference>
<feature type="compositionally biased region" description="Pro residues" evidence="14">
    <location>
        <begin position="143"/>
        <end position="160"/>
    </location>
</feature>
<dbReference type="GeneID" id="364910"/>
<dbReference type="Gene3D" id="3.30.160.60">
    <property type="entry name" value="Classic Zinc Finger"/>
    <property type="match status" value="8"/>
</dbReference>
<dbReference type="Pfam" id="PF12874">
    <property type="entry name" value="zf-met"/>
    <property type="match status" value="1"/>
</dbReference>
<feature type="region of interest" description="Disordered" evidence="14">
    <location>
        <begin position="84"/>
        <end position="166"/>
    </location>
</feature>
<evidence type="ECO:0000256" key="3">
    <source>
        <dbReference type="ARBA" id="ARBA00022723"/>
    </source>
</evidence>
<gene>
    <name evidence="16 18" type="primary">Sall3</name>
</gene>
<evidence type="ECO:0000313" key="17">
    <source>
        <dbReference type="Proteomes" id="UP000002494"/>
    </source>
</evidence>
<evidence type="ECO:0000256" key="2">
    <source>
        <dbReference type="ARBA" id="ARBA00022553"/>
    </source>
</evidence>
<dbReference type="FunFam" id="3.30.160.60:FF:000708">
    <property type="entry name" value="Sal-like protein 1"/>
    <property type="match status" value="1"/>
</dbReference>
<feature type="compositionally biased region" description="Low complexity" evidence="14">
    <location>
        <begin position="836"/>
        <end position="848"/>
    </location>
</feature>
<dbReference type="CTD" id="27164"/>
<dbReference type="GlyGen" id="D4A024">
    <property type="glycosylation" value="3 sites"/>
</dbReference>
<evidence type="ECO:0000256" key="12">
    <source>
        <dbReference type="ARBA" id="ARBA00038474"/>
    </source>
</evidence>
<dbReference type="Ensembl" id="ENSRNOT00000034896.7">
    <property type="protein sequence ID" value="ENSRNOP00000037246.6"/>
    <property type="gene ID" value="ENSRNOG00000026116.7"/>
</dbReference>
<feature type="compositionally biased region" description="Basic and acidic residues" evidence="14">
    <location>
        <begin position="121"/>
        <end position="131"/>
    </location>
</feature>
<dbReference type="Bgee" id="ENSRNOG00000026116">
    <property type="expression patterns" value="Expressed in frontal cortex and 3 other cell types or tissues"/>
</dbReference>
<dbReference type="GO" id="GO:0035137">
    <property type="term" value="P:hindlimb morphogenesis"/>
    <property type="evidence" value="ECO:0000266"/>
    <property type="project" value="RGD"/>
</dbReference>
<dbReference type="GO" id="GO:0007224">
    <property type="term" value="P:smoothened signaling pathway"/>
    <property type="evidence" value="ECO:0007669"/>
    <property type="project" value="UniProtKB-ARBA"/>
</dbReference>
<dbReference type="GO" id="GO:0021891">
    <property type="term" value="P:olfactory bulb interneuron development"/>
    <property type="evidence" value="ECO:0000266"/>
    <property type="project" value="RGD"/>
</dbReference>
<evidence type="ECO:0000256" key="6">
    <source>
        <dbReference type="ARBA" id="ARBA00022833"/>
    </source>
</evidence>
<dbReference type="FunFam" id="3.30.160.60:FF:000689">
    <property type="entry name" value="Spalt like transcription factor 1"/>
    <property type="match status" value="1"/>
</dbReference>
<evidence type="ECO:0000259" key="15">
    <source>
        <dbReference type="PROSITE" id="PS50157"/>
    </source>
</evidence>
<dbReference type="GO" id="GO:0005634">
    <property type="term" value="C:nucleus"/>
    <property type="evidence" value="ECO:0000318"/>
    <property type="project" value="GO_Central"/>
</dbReference>
<dbReference type="GO" id="GO:0035136">
    <property type="term" value="P:forelimb morphogenesis"/>
    <property type="evidence" value="ECO:0000266"/>
    <property type="project" value="RGD"/>
</dbReference>
<dbReference type="CDD" id="cd20908">
    <property type="entry name" value="SUF4-like"/>
    <property type="match status" value="1"/>
</dbReference>
<dbReference type="AGR" id="RGD:1310232"/>
<evidence type="ECO:0000256" key="8">
    <source>
        <dbReference type="ARBA" id="ARBA00023125"/>
    </source>
</evidence>
<dbReference type="VEuPathDB" id="HostDB:ENSRNOG00000026116"/>
<dbReference type="SUPFAM" id="SSF57667">
    <property type="entry name" value="beta-beta-alpha zinc fingers"/>
    <property type="match status" value="5"/>
</dbReference>
<dbReference type="PROSITE" id="PS00028">
    <property type="entry name" value="ZINC_FINGER_C2H2_1"/>
    <property type="match status" value="9"/>
</dbReference>
<reference evidence="16" key="1">
    <citation type="submission" date="2024-01" db="EMBL/GenBank/DDBJ databases">
        <title>GRCr8: a new rat reference genome assembly contstructed from accurate long reads and long range scaffolding.</title>
        <authorList>
            <person name="Doris P.A."/>
            <person name="Kalbfleisch T."/>
            <person name="Li K."/>
            <person name="Howe K."/>
            <person name="Wood J."/>
        </authorList>
    </citation>
    <scope>NUCLEOTIDE SEQUENCE [LARGE SCALE GENOMIC DNA]</scope>
    <source>
        <strain evidence="16">Brown Norway</strain>
    </source>
</reference>
<evidence type="ECO:0000313" key="18">
    <source>
        <dbReference type="RGD" id="1310232"/>
    </source>
</evidence>
<dbReference type="FunFam" id="3.30.160.60:FF:000961">
    <property type="entry name" value="Spalt like transcription factor 3"/>
    <property type="match status" value="1"/>
</dbReference>
<keyword evidence="4" id="KW-0677">Repeat</keyword>
<feature type="domain" description="C2H2-type" evidence="15">
    <location>
        <begin position="722"/>
        <end position="749"/>
    </location>
</feature>
<keyword evidence="9" id="KW-0804">Transcription</keyword>
<protein>
    <recommendedName>
        <fullName evidence="13">Sal-like protein 3</fullName>
    </recommendedName>
</protein>
<feature type="region of interest" description="Disordered" evidence="14">
    <location>
        <begin position="1"/>
        <end position="49"/>
    </location>
</feature>
<feature type="compositionally biased region" description="Acidic residues" evidence="14">
    <location>
        <begin position="811"/>
        <end position="825"/>
    </location>
</feature>
<dbReference type="Proteomes" id="UP000002494">
    <property type="component" value="Chromosome 18"/>
</dbReference>
<keyword evidence="8" id="KW-0238">DNA-binding</keyword>
<dbReference type="GO" id="GO:0006357">
    <property type="term" value="P:regulation of transcription by RNA polymerase II"/>
    <property type="evidence" value="ECO:0000318"/>
    <property type="project" value="GO_Central"/>
</dbReference>
<feature type="region of interest" description="Disordered" evidence="14">
    <location>
        <begin position="879"/>
        <end position="974"/>
    </location>
</feature>
<evidence type="ECO:0000256" key="11">
    <source>
        <dbReference type="ARBA" id="ARBA00037260"/>
    </source>
</evidence>
<feature type="compositionally biased region" description="Polar residues" evidence="14">
    <location>
        <begin position="295"/>
        <end position="315"/>
    </location>
</feature>
<dbReference type="STRING" id="10116.ENSRNOP00000037246"/>
<evidence type="ECO:0000313" key="16">
    <source>
        <dbReference type="Ensembl" id="ENSRNOP00000037246.6"/>
    </source>
</evidence>
<accession>D4A024</accession>
<dbReference type="RefSeq" id="NP_001102362.2">
    <property type="nucleotide sequence ID" value="NM_001108892.2"/>
</dbReference>
<feature type="domain" description="C2H2-type" evidence="15">
    <location>
        <begin position="754"/>
        <end position="781"/>
    </location>
</feature>
<dbReference type="FunFam" id="3.30.160.60:FF:000025">
    <property type="entry name" value="Spalt-like transcription factor 1"/>
    <property type="match status" value="1"/>
</dbReference>
<dbReference type="PANTHER" id="PTHR23233">
    <property type="entry name" value="SAL-LIKE PROTEIN"/>
    <property type="match status" value="1"/>
</dbReference>
<feature type="compositionally biased region" description="Low complexity" evidence="14">
    <location>
        <begin position="325"/>
        <end position="369"/>
    </location>
</feature>
<feature type="domain" description="C2H2-type" evidence="15">
    <location>
        <begin position="694"/>
        <end position="721"/>
    </location>
</feature>
<keyword evidence="10" id="KW-0539">Nucleus</keyword>
<evidence type="ECO:0000256" key="10">
    <source>
        <dbReference type="ARBA" id="ARBA00023242"/>
    </source>
</evidence>
<comment type="similarity">
    <text evidence="12">Belongs to the sal C2H2-type zinc-finger protein family.</text>
</comment>
<dbReference type="PaxDb" id="10116-ENSRNOP00000037246"/>
<dbReference type="KEGG" id="rno:364910"/>
<feature type="domain" description="C2H2-type" evidence="15">
    <location>
        <begin position="999"/>
        <end position="1026"/>
    </location>
</feature>